<dbReference type="Proteomes" id="UP000325302">
    <property type="component" value="Unassembled WGS sequence"/>
</dbReference>
<comment type="subcellular location">
    <subcellularLocation>
        <location evidence="5">Cytoplasm</location>
    </subcellularLocation>
    <text evidence="5">Associates with late stage pre-50S ribosomal subunits.</text>
</comment>
<protein>
    <recommendedName>
        <fullName evidence="5">Dual-action ribosomal maturation protein DarP</fullName>
    </recommendedName>
    <alternativeName>
        <fullName evidence="5">Large ribosomal subunit assembly factor DarP</fullName>
    </alternativeName>
</protein>
<dbReference type="InterPro" id="IPR006839">
    <property type="entry name" value="DarP"/>
</dbReference>
<sequence>MNRHHPAVQEDEDELISRSEIKRQMEALQALGEKITELRPDQQERIPMDETLRKAVAETRRIASHRARRRHFQYIGRLMRQADAEAIQAALDEFDTASQLHNQKFHLMENWRDKLLQDEDGSQLQSFIQHYPHTDIQQLRQLIRNAQKEQQAQRPPTYFRKLFRFIRETAENATE</sequence>
<reference evidence="6 7" key="1">
    <citation type="submission" date="2019-03" db="EMBL/GenBank/DDBJ databases">
        <title>Nitrincola sp. nov. isolated from an Indian soda lake.</title>
        <authorList>
            <person name="Joshi A."/>
            <person name="Thite S.V."/>
            <person name="Joseph N."/>
            <person name="Dhotre D."/>
            <person name="Moorthy M."/>
            <person name="Shouche Y.S."/>
        </authorList>
    </citation>
    <scope>NUCLEOTIDE SEQUENCE [LARGE SCALE GENOMIC DNA]</scope>
    <source>
        <strain evidence="6 7">MEB193</strain>
    </source>
</reference>
<dbReference type="RefSeq" id="WP_149391283.1">
    <property type="nucleotide sequence ID" value="NZ_SMRS01000007.1"/>
</dbReference>
<gene>
    <name evidence="5" type="primary">darP</name>
    <name evidence="6" type="ORF">E1H14_09735</name>
</gene>
<dbReference type="PANTHER" id="PTHR38101">
    <property type="entry name" value="UPF0307 PROTEIN YJGA"/>
    <property type="match status" value="1"/>
</dbReference>
<keyword evidence="3 5" id="KW-0699">rRNA-binding</keyword>
<dbReference type="CDD" id="cd16331">
    <property type="entry name" value="YjgA-like"/>
    <property type="match status" value="1"/>
</dbReference>
<dbReference type="NCBIfam" id="NF003593">
    <property type="entry name" value="PRK05255.1-1"/>
    <property type="match status" value="1"/>
</dbReference>
<evidence type="ECO:0000256" key="2">
    <source>
        <dbReference type="ARBA" id="ARBA00022517"/>
    </source>
</evidence>
<dbReference type="AlphaFoldDB" id="A0A5A9W3C3"/>
<evidence type="ECO:0000256" key="5">
    <source>
        <dbReference type="HAMAP-Rule" id="MF_00765"/>
    </source>
</evidence>
<dbReference type="PANTHER" id="PTHR38101:SF1">
    <property type="entry name" value="UPF0307 PROTEIN YJGA"/>
    <property type="match status" value="1"/>
</dbReference>
<accession>A0A5A9W3C3</accession>
<name>A0A5A9W3C3_9GAMM</name>
<dbReference type="InterPro" id="IPR023153">
    <property type="entry name" value="DarP_sf"/>
</dbReference>
<dbReference type="OrthoDB" id="5293604at2"/>
<keyword evidence="1 5" id="KW-0963">Cytoplasm</keyword>
<evidence type="ECO:0000313" key="6">
    <source>
        <dbReference type="EMBL" id="KAA0874051.1"/>
    </source>
</evidence>
<dbReference type="GO" id="GO:0019843">
    <property type="term" value="F:rRNA binding"/>
    <property type="evidence" value="ECO:0007669"/>
    <property type="project" value="UniProtKB-UniRule"/>
</dbReference>
<keyword evidence="2 5" id="KW-0690">Ribosome biogenesis</keyword>
<evidence type="ECO:0000313" key="7">
    <source>
        <dbReference type="Proteomes" id="UP000325302"/>
    </source>
</evidence>
<evidence type="ECO:0000256" key="3">
    <source>
        <dbReference type="ARBA" id="ARBA00022730"/>
    </source>
</evidence>
<proteinExistence type="inferred from homology"/>
<evidence type="ECO:0000256" key="4">
    <source>
        <dbReference type="ARBA" id="ARBA00022884"/>
    </source>
</evidence>
<dbReference type="HAMAP" id="MF_00765">
    <property type="entry name" value="DarP"/>
    <property type="match status" value="1"/>
</dbReference>
<comment type="function">
    <text evidence="5">Member of a network of 50S ribosomal subunit biogenesis factors which assembles along the 30S-50S interface, preventing incorrect 23S rRNA structures from forming. Promotes peptidyl transferase center (PTC) maturation.</text>
</comment>
<comment type="similarity">
    <text evidence="5">Belongs to the DarP family.</text>
</comment>
<dbReference type="SUPFAM" id="SSF158710">
    <property type="entry name" value="PSPTO4464-like"/>
    <property type="match status" value="1"/>
</dbReference>
<evidence type="ECO:0000256" key="1">
    <source>
        <dbReference type="ARBA" id="ARBA00022490"/>
    </source>
</evidence>
<keyword evidence="7" id="KW-1185">Reference proteome</keyword>
<comment type="caution">
    <text evidence="6">The sequence shown here is derived from an EMBL/GenBank/DDBJ whole genome shotgun (WGS) entry which is preliminary data.</text>
</comment>
<dbReference type="EMBL" id="SMRS01000007">
    <property type="protein sequence ID" value="KAA0874051.1"/>
    <property type="molecule type" value="Genomic_DNA"/>
</dbReference>
<dbReference type="GO" id="GO:0005829">
    <property type="term" value="C:cytosol"/>
    <property type="evidence" value="ECO:0007669"/>
    <property type="project" value="TreeGrafter"/>
</dbReference>
<dbReference type="Gene3D" id="1.10.60.30">
    <property type="entry name" value="PSPTO4464-like domains"/>
    <property type="match status" value="2"/>
</dbReference>
<dbReference type="Pfam" id="PF04751">
    <property type="entry name" value="DarP"/>
    <property type="match status" value="1"/>
</dbReference>
<dbReference type="PIRSF" id="PIRSF016183">
    <property type="entry name" value="UCP016183"/>
    <property type="match status" value="1"/>
</dbReference>
<dbReference type="GO" id="GO:0043022">
    <property type="term" value="F:ribosome binding"/>
    <property type="evidence" value="ECO:0007669"/>
    <property type="project" value="UniProtKB-UniRule"/>
</dbReference>
<organism evidence="6 7">
    <name type="scientific">Nitrincola tapanii</name>
    <dbReference type="NCBI Taxonomy" id="1708751"/>
    <lineage>
        <taxon>Bacteria</taxon>
        <taxon>Pseudomonadati</taxon>
        <taxon>Pseudomonadota</taxon>
        <taxon>Gammaproteobacteria</taxon>
        <taxon>Oceanospirillales</taxon>
        <taxon>Oceanospirillaceae</taxon>
        <taxon>Nitrincola</taxon>
    </lineage>
</organism>
<dbReference type="GO" id="GO:1902626">
    <property type="term" value="P:assembly of large subunit precursor of preribosome"/>
    <property type="evidence" value="ECO:0007669"/>
    <property type="project" value="UniProtKB-UniRule"/>
</dbReference>
<keyword evidence="4 5" id="KW-0694">RNA-binding</keyword>